<feature type="domain" description="AprE-like beta-barrel" evidence="6">
    <location>
        <begin position="428"/>
        <end position="517"/>
    </location>
</feature>
<dbReference type="InterPro" id="IPR050465">
    <property type="entry name" value="UPF0194_transport"/>
</dbReference>
<evidence type="ECO:0000259" key="5">
    <source>
        <dbReference type="Pfam" id="PF25881"/>
    </source>
</evidence>
<keyword evidence="2 3" id="KW-0175">Coiled coil</keyword>
<feature type="domain" description="YbhG-like alpha-helical hairpin" evidence="5">
    <location>
        <begin position="93"/>
        <end position="151"/>
    </location>
</feature>
<protein>
    <submittedName>
        <fullName evidence="7">Efflux transporter, RND family, MFP subunit</fullName>
    </submittedName>
</protein>
<dbReference type="Proteomes" id="UP000034837">
    <property type="component" value="Unassembled WGS sequence"/>
</dbReference>
<evidence type="ECO:0000313" key="7">
    <source>
        <dbReference type="EMBL" id="KKS56932.1"/>
    </source>
</evidence>
<dbReference type="Gene3D" id="2.40.30.170">
    <property type="match status" value="1"/>
</dbReference>
<evidence type="ECO:0000313" key="8">
    <source>
        <dbReference type="Proteomes" id="UP000034837"/>
    </source>
</evidence>
<keyword evidence="4" id="KW-1133">Transmembrane helix</keyword>
<organism evidence="7 8">
    <name type="scientific">Candidatus Magasanikbacteria bacterium GW2011_GWA2_42_32</name>
    <dbReference type="NCBI Taxonomy" id="1619039"/>
    <lineage>
        <taxon>Bacteria</taxon>
        <taxon>Candidatus Magasanikiibacteriota</taxon>
    </lineage>
</organism>
<evidence type="ECO:0000256" key="1">
    <source>
        <dbReference type="ARBA" id="ARBA00004196"/>
    </source>
</evidence>
<feature type="coiled-coil region" evidence="3">
    <location>
        <begin position="125"/>
        <end position="152"/>
    </location>
</feature>
<evidence type="ECO:0000256" key="2">
    <source>
        <dbReference type="ARBA" id="ARBA00023054"/>
    </source>
</evidence>
<dbReference type="PANTHER" id="PTHR32347">
    <property type="entry name" value="EFFLUX SYSTEM COMPONENT YKNX-RELATED"/>
    <property type="match status" value="1"/>
</dbReference>
<accession>A0A0G1A7A5</accession>
<dbReference type="EMBL" id="LCDO01000004">
    <property type="protein sequence ID" value="KKS56932.1"/>
    <property type="molecule type" value="Genomic_DNA"/>
</dbReference>
<name>A0A0G1A7A5_9BACT</name>
<feature type="transmembrane region" description="Helical" evidence="4">
    <location>
        <begin position="7"/>
        <end position="24"/>
    </location>
</feature>
<proteinExistence type="predicted"/>
<dbReference type="Gene3D" id="2.40.420.20">
    <property type="match status" value="1"/>
</dbReference>
<evidence type="ECO:0000259" key="6">
    <source>
        <dbReference type="Pfam" id="PF26002"/>
    </source>
</evidence>
<keyword evidence="4" id="KW-0472">Membrane</keyword>
<dbReference type="Pfam" id="PF26002">
    <property type="entry name" value="Beta-barrel_AprE"/>
    <property type="match status" value="1"/>
</dbReference>
<dbReference type="InterPro" id="IPR058982">
    <property type="entry name" value="Beta-barrel_AprE"/>
</dbReference>
<dbReference type="PANTHER" id="PTHR32347:SF23">
    <property type="entry name" value="BLL5650 PROTEIN"/>
    <property type="match status" value="1"/>
</dbReference>
<evidence type="ECO:0000256" key="4">
    <source>
        <dbReference type="SAM" id="Phobius"/>
    </source>
</evidence>
<dbReference type="AlphaFoldDB" id="A0A0G1A7A5"/>
<gene>
    <name evidence="7" type="ORF">UV20_C0004G0028</name>
</gene>
<sequence length="587" mass="63870">MRFINKKSIIVAGVILLVIILIIWRQTSVKPKEITTAFVTKGELLQSVEPSGSVKSQTEINLNFDMIGRVAKVYVKVGDEVKERQLLANLESRNLDSAVEQARADLSKAKGNLDSYLAGSTPEIIAQYEADVQKAEANLKKAQVDLDNLKAGLSQGYKNSYTNQLTNLQGALTPLETSMTDMDSVLGVESSYANDAFDKAVTDLDNSSFHYANANKSFLATRSLLNDFKNSLNQLDINSPFSLLESVTSKAKLALDSAGKSLNDTWTVLDKIDVSNPNNEISISTINSKKTVIDTDRAAITAKKTVVLGGEQSIATARLNYGLESGSAGASQVAQYEANIKIYEAALSSAKASLDAKKAPPRAVDQISYEAAVRSAGANLLSAEANRSKAFIYAPVNGMITQKNNEVGESNSTANPVLVMLADSDYEIEVNVSESDIAKVKNGQIVDITLDAFGDEHVFRGKVTMIDPAETLISDVVYYKVKVSIDREESLKTGRNITDQYLNDIKAGMTVSVTIFTNRKNDVLMIPERAVINKDNKKTVRVLIDKKNQKIVEKEVLTGLRGNEGMVEVISGLNENEEVVTFIKNGQ</sequence>
<reference evidence="7 8" key="1">
    <citation type="journal article" date="2015" name="Nature">
        <title>rRNA introns, odd ribosomes, and small enigmatic genomes across a large radiation of phyla.</title>
        <authorList>
            <person name="Brown C.T."/>
            <person name="Hug L.A."/>
            <person name="Thomas B.C."/>
            <person name="Sharon I."/>
            <person name="Castelle C.J."/>
            <person name="Singh A."/>
            <person name="Wilkins M.J."/>
            <person name="Williams K.H."/>
            <person name="Banfield J.F."/>
        </authorList>
    </citation>
    <scope>NUCLEOTIDE SEQUENCE [LARGE SCALE GENOMIC DNA]</scope>
</reference>
<dbReference type="InterPro" id="IPR059052">
    <property type="entry name" value="HH_YbhG-like"/>
</dbReference>
<dbReference type="Pfam" id="PF25881">
    <property type="entry name" value="HH_YBHG"/>
    <property type="match status" value="1"/>
</dbReference>
<dbReference type="Gene3D" id="1.10.287.470">
    <property type="entry name" value="Helix hairpin bin"/>
    <property type="match status" value="1"/>
</dbReference>
<comment type="subcellular location">
    <subcellularLocation>
        <location evidence="1">Cell envelope</location>
    </subcellularLocation>
</comment>
<keyword evidence="4" id="KW-0812">Transmembrane</keyword>
<evidence type="ECO:0000256" key="3">
    <source>
        <dbReference type="SAM" id="Coils"/>
    </source>
</evidence>
<dbReference type="GO" id="GO:0030313">
    <property type="term" value="C:cell envelope"/>
    <property type="evidence" value="ECO:0007669"/>
    <property type="project" value="UniProtKB-SubCell"/>
</dbReference>
<dbReference type="Gene3D" id="2.40.50.100">
    <property type="match status" value="1"/>
</dbReference>
<comment type="caution">
    <text evidence="7">The sequence shown here is derived from an EMBL/GenBank/DDBJ whole genome shotgun (WGS) entry which is preliminary data.</text>
</comment>
<dbReference type="SUPFAM" id="SSF111369">
    <property type="entry name" value="HlyD-like secretion proteins"/>
    <property type="match status" value="2"/>
</dbReference>